<name>A0A1M7YG78_9BACT</name>
<dbReference type="Proteomes" id="UP000184603">
    <property type="component" value="Unassembled WGS sequence"/>
</dbReference>
<evidence type="ECO:0000313" key="1">
    <source>
        <dbReference type="EMBL" id="SHO51579.1"/>
    </source>
</evidence>
<reference evidence="1 2" key="1">
    <citation type="submission" date="2016-12" db="EMBL/GenBank/DDBJ databases">
        <authorList>
            <person name="Song W.-J."/>
            <person name="Kurnit D.M."/>
        </authorList>
    </citation>
    <scope>NUCLEOTIDE SEQUENCE [LARGE SCALE GENOMIC DNA]</scope>
    <source>
        <strain evidence="1 2">DSM 18488</strain>
    </source>
</reference>
<dbReference type="EMBL" id="FRFE01000026">
    <property type="protein sequence ID" value="SHO51579.1"/>
    <property type="molecule type" value="Genomic_DNA"/>
</dbReference>
<organism evidence="1 2">
    <name type="scientific">Desulfopila aestuarii DSM 18488</name>
    <dbReference type="NCBI Taxonomy" id="1121416"/>
    <lineage>
        <taxon>Bacteria</taxon>
        <taxon>Pseudomonadati</taxon>
        <taxon>Thermodesulfobacteriota</taxon>
        <taxon>Desulfobulbia</taxon>
        <taxon>Desulfobulbales</taxon>
        <taxon>Desulfocapsaceae</taxon>
        <taxon>Desulfopila</taxon>
    </lineage>
</organism>
<dbReference type="STRING" id="1121416.SAMN02745220_04075"/>
<protein>
    <submittedName>
        <fullName evidence="1">Uncharacterized protein</fullName>
    </submittedName>
</protein>
<dbReference type="RefSeq" id="WP_073615504.1">
    <property type="nucleotide sequence ID" value="NZ_FRFE01000026.1"/>
</dbReference>
<evidence type="ECO:0000313" key="2">
    <source>
        <dbReference type="Proteomes" id="UP000184603"/>
    </source>
</evidence>
<dbReference type="AlphaFoldDB" id="A0A1M7YG78"/>
<proteinExistence type="predicted"/>
<gene>
    <name evidence="1" type="ORF">SAMN02745220_04075</name>
</gene>
<accession>A0A1M7YG78</accession>
<keyword evidence="2" id="KW-1185">Reference proteome</keyword>
<sequence>MTTSIVSFNDYFPYCWDEEQLQEQWPVIHQPRQRLQLLADKSHPELYFSPIEDSMPVWLPSKRRATLDRFCQRLEASNYNGSDLAIAQSIQYQYIMLQVRLAIAIPMII</sequence>